<dbReference type="GO" id="GO:0003677">
    <property type="term" value="F:DNA binding"/>
    <property type="evidence" value="ECO:0007669"/>
    <property type="project" value="UniProtKB-UniRule"/>
</dbReference>
<reference evidence="4 5" key="1">
    <citation type="submission" date="2011-09" db="EMBL/GenBank/DDBJ databases">
        <title>The draft genome of Treponema saccharophilum DSM 2985.</title>
        <authorList>
            <consortium name="US DOE Joint Genome Institute (JGI-PGF)"/>
            <person name="Lucas S."/>
            <person name="Copeland A."/>
            <person name="Lapidus A."/>
            <person name="Glavina del Rio T."/>
            <person name="Dalin E."/>
            <person name="Tice H."/>
            <person name="Bruce D."/>
            <person name="Goodwin L."/>
            <person name="Pitluck S."/>
            <person name="Peters L."/>
            <person name="Kyrpides N."/>
            <person name="Mavromatis K."/>
            <person name="Ivanova N."/>
            <person name="Markowitz V."/>
            <person name="Cheng J.-F."/>
            <person name="Hugenholtz P."/>
            <person name="Woyke T."/>
            <person name="Wu D."/>
            <person name="Gronow S."/>
            <person name="Wellnitz S."/>
            <person name="Brambilla E."/>
            <person name="Klenk H.-P."/>
            <person name="Eisen J.A."/>
        </authorList>
    </citation>
    <scope>NUCLEOTIDE SEQUENCE [LARGE SCALE GENOMIC DNA]</scope>
    <source>
        <strain evidence="4 5">DSM 2985</strain>
    </source>
</reference>
<dbReference type="PANTHER" id="PTHR43479">
    <property type="entry name" value="ACREF/ENVCD OPERON REPRESSOR-RELATED"/>
    <property type="match status" value="1"/>
</dbReference>
<comment type="caution">
    <text evidence="4">The sequence shown here is derived from an EMBL/GenBank/DDBJ whole genome shotgun (WGS) entry which is preliminary data.</text>
</comment>
<dbReference type="SUPFAM" id="SSF46689">
    <property type="entry name" value="Homeodomain-like"/>
    <property type="match status" value="2"/>
</dbReference>
<keyword evidence="5" id="KW-1185">Reference proteome</keyword>
<organism evidence="4 5">
    <name type="scientific">Treponema saccharophilum DSM 2985</name>
    <dbReference type="NCBI Taxonomy" id="907348"/>
    <lineage>
        <taxon>Bacteria</taxon>
        <taxon>Pseudomonadati</taxon>
        <taxon>Spirochaetota</taxon>
        <taxon>Spirochaetia</taxon>
        <taxon>Spirochaetales</taxon>
        <taxon>Treponemataceae</taxon>
        <taxon>Treponema</taxon>
    </lineage>
</organism>
<dbReference type="PATRIC" id="fig|907348.3.peg.558"/>
<evidence type="ECO:0000256" key="2">
    <source>
        <dbReference type="PROSITE-ProRule" id="PRU00335"/>
    </source>
</evidence>
<dbReference type="AlphaFoldDB" id="H7EIB6"/>
<dbReference type="eggNOG" id="COG1309">
    <property type="taxonomic scope" value="Bacteria"/>
</dbReference>
<dbReference type="OrthoDB" id="355942at2"/>
<dbReference type="EMBL" id="AGRW01000035">
    <property type="protein sequence ID" value="EIC02686.1"/>
    <property type="molecule type" value="Genomic_DNA"/>
</dbReference>
<protein>
    <submittedName>
        <fullName evidence="4">Regulatory protein TetR</fullName>
    </submittedName>
</protein>
<feature type="DNA-binding region" description="H-T-H motif" evidence="2">
    <location>
        <begin position="25"/>
        <end position="44"/>
    </location>
</feature>
<evidence type="ECO:0000259" key="3">
    <source>
        <dbReference type="PROSITE" id="PS50977"/>
    </source>
</evidence>
<dbReference type="Gene3D" id="1.10.357.10">
    <property type="entry name" value="Tetracycline Repressor, domain 2"/>
    <property type="match status" value="2"/>
</dbReference>
<feature type="domain" description="HTH tetR-type" evidence="3">
    <location>
        <begin position="213"/>
        <end position="273"/>
    </location>
</feature>
<gene>
    <name evidence="4" type="ORF">TresaDRAFT_2535</name>
</gene>
<dbReference type="Pfam" id="PF00440">
    <property type="entry name" value="TetR_N"/>
    <property type="match status" value="2"/>
</dbReference>
<evidence type="ECO:0000256" key="1">
    <source>
        <dbReference type="ARBA" id="ARBA00023125"/>
    </source>
</evidence>
<keyword evidence="1 2" id="KW-0238">DNA-binding</keyword>
<dbReference type="Proteomes" id="UP000003571">
    <property type="component" value="Unassembled WGS sequence"/>
</dbReference>
<proteinExistence type="predicted"/>
<dbReference type="InterPro" id="IPR001647">
    <property type="entry name" value="HTH_TetR"/>
</dbReference>
<sequence length="399" mass="45922">MGTTKELILEEAFNFFGDSRNVDFSLSQLAEKVGISKPAIYRHFSSKGALVEEMRNHFMNLIADRFDEGRRISEEGGIPFFKAIFINAVEFFVSHPELISYFIVQFSYDCNFSDLCRHVVSKKCSECGVEISGVHKNSEIFFCSTAILFFIKVREGMLRGAVGCGDFPEKLWNFLNGGFASFAREGDVLFPVPIDDGRRKELLELCRIDANVFPDEDRIFTALASVIRRDGLPNVTVEKIASELGMAKSSLYFYFDNKNHMVRKLIDREFQVLVELVRENSIEARNFSEFIYISMHTELNYFLCRPSLLPICGWILRTSSEDSGEKEIEVMNVWEKRMHMTGECDKIDLGFRFLPELISYWSGLLPISLVFKNDEFGLREEELRGIVDEMFGFMQFGIK</sequence>
<dbReference type="STRING" id="907348.TresaDRAFT_2535"/>
<evidence type="ECO:0000313" key="4">
    <source>
        <dbReference type="EMBL" id="EIC02686.1"/>
    </source>
</evidence>
<dbReference type="PROSITE" id="PS50977">
    <property type="entry name" value="HTH_TETR_2"/>
    <property type="match status" value="2"/>
</dbReference>
<dbReference type="PANTHER" id="PTHR43479:SF11">
    <property type="entry name" value="ACREF_ENVCD OPERON REPRESSOR-RELATED"/>
    <property type="match status" value="1"/>
</dbReference>
<name>H7EIB6_9SPIR</name>
<dbReference type="RefSeq" id="WP_002702643.1">
    <property type="nucleotide sequence ID" value="NZ_AGRW01000035.1"/>
</dbReference>
<evidence type="ECO:0000313" key="5">
    <source>
        <dbReference type="Proteomes" id="UP000003571"/>
    </source>
</evidence>
<feature type="DNA-binding region" description="H-T-H motif" evidence="2">
    <location>
        <begin position="236"/>
        <end position="255"/>
    </location>
</feature>
<dbReference type="InterPro" id="IPR009057">
    <property type="entry name" value="Homeodomain-like_sf"/>
</dbReference>
<dbReference type="InterPro" id="IPR050624">
    <property type="entry name" value="HTH-type_Tx_Regulator"/>
</dbReference>
<feature type="domain" description="HTH tetR-type" evidence="3">
    <location>
        <begin position="2"/>
        <end position="62"/>
    </location>
</feature>
<accession>H7EIB6</accession>